<accession>A0A1B7X855</accession>
<sequence>MYAILVKNNEQSYDVLSSLHYTDQEIMNNIENAINNGSPIIGMAASDHKFTATYGATWNGTSFSGGKESKMSDATEEQVNSFDLYVFLQNNVLVARYGVGNDSPKSEMFKAAFESDIILVKVPEDQTVYAGETHNWDGSRFL</sequence>
<dbReference type="Proteomes" id="UP000092093">
    <property type="component" value="Unassembled WGS sequence"/>
</dbReference>
<proteinExistence type="predicted"/>
<dbReference type="AlphaFoldDB" id="A0A1B7X855"/>
<evidence type="ECO:0000313" key="2">
    <source>
        <dbReference type="Proteomes" id="UP000092093"/>
    </source>
</evidence>
<comment type="caution">
    <text evidence="1">The sequence shown here is derived from an EMBL/GenBank/DDBJ whole genome shotgun (WGS) entry which is preliminary data.</text>
</comment>
<reference evidence="1 2" key="1">
    <citation type="submission" date="2015-09" db="EMBL/GenBank/DDBJ databases">
        <title>Aphanizomenon flos-aquae WA102.</title>
        <authorList>
            <person name="Driscoll C."/>
        </authorList>
    </citation>
    <scope>NUCLEOTIDE SEQUENCE [LARGE SCALE GENOMIC DNA]</scope>
    <source>
        <strain evidence="1">WA102</strain>
    </source>
</reference>
<gene>
    <name evidence="1" type="ORF">AN484_00610</name>
</gene>
<name>A0A1B7X855_APHFL</name>
<evidence type="ECO:0000313" key="1">
    <source>
        <dbReference type="EMBL" id="OBQ45512.1"/>
    </source>
</evidence>
<dbReference type="EMBL" id="LJOW01000002">
    <property type="protein sequence ID" value="OBQ45512.1"/>
    <property type="molecule type" value="Genomic_DNA"/>
</dbReference>
<protein>
    <submittedName>
        <fullName evidence="1">Uncharacterized protein</fullName>
    </submittedName>
</protein>
<organism evidence="1 2">
    <name type="scientific">Aphanizomenon flos-aquae WA102</name>
    <dbReference type="NCBI Taxonomy" id="1710896"/>
    <lineage>
        <taxon>Bacteria</taxon>
        <taxon>Bacillati</taxon>
        <taxon>Cyanobacteriota</taxon>
        <taxon>Cyanophyceae</taxon>
        <taxon>Nostocales</taxon>
        <taxon>Aphanizomenonaceae</taxon>
        <taxon>Aphanizomenon</taxon>
    </lineage>
</organism>